<dbReference type="Proteomes" id="UP000239047">
    <property type="component" value="Unassembled WGS sequence"/>
</dbReference>
<proteinExistence type="predicted"/>
<gene>
    <name evidence="1" type="ORF">C4B60_02700</name>
</gene>
<evidence type="ECO:0000313" key="2">
    <source>
        <dbReference type="Proteomes" id="UP000239047"/>
    </source>
</evidence>
<dbReference type="SUPFAM" id="SSF53474">
    <property type="entry name" value="alpha/beta-Hydrolases"/>
    <property type="match status" value="1"/>
</dbReference>
<protein>
    <recommendedName>
        <fullName evidence="3">Esterase family protein</fullName>
    </recommendedName>
</protein>
<comment type="caution">
    <text evidence="1">The sequence shown here is derived from an EMBL/GenBank/DDBJ whole genome shotgun (WGS) entry which is preliminary data.</text>
</comment>
<dbReference type="InterPro" id="IPR050583">
    <property type="entry name" value="Mycobacterial_A85_antigen"/>
</dbReference>
<name>A0A2S5GGX5_9BACL</name>
<dbReference type="InterPro" id="IPR029058">
    <property type="entry name" value="AB_hydrolase_fold"/>
</dbReference>
<dbReference type="EMBL" id="PREZ01000001">
    <property type="protein sequence ID" value="PPA72302.1"/>
    <property type="molecule type" value="Genomic_DNA"/>
</dbReference>
<dbReference type="Pfam" id="PF00756">
    <property type="entry name" value="Esterase"/>
    <property type="match status" value="1"/>
</dbReference>
<dbReference type="RefSeq" id="WP_104056452.1">
    <property type="nucleotide sequence ID" value="NZ_PREZ01000001.1"/>
</dbReference>
<reference evidence="1 2" key="1">
    <citation type="submission" date="2018-02" db="EMBL/GenBank/DDBJ databases">
        <title>Jeotgalibacillus proteolyticum sp. nov. a protease producing bacterium isolated from ocean sediments of Laizhou Bay.</title>
        <authorList>
            <person name="Li Y."/>
        </authorList>
    </citation>
    <scope>NUCLEOTIDE SEQUENCE [LARGE SCALE GENOMIC DNA]</scope>
    <source>
        <strain evidence="1 2">22-7</strain>
    </source>
</reference>
<dbReference type="AlphaFoldDB" id="A0A2S5GGX5"/>
<evidence type="ECO:0000313" key="1">
    <source>
        <dbReference type="EMBL" id="PPA72302.1"/>
    </source>
</evidence>
<dbReference type="PANTHER" id="PTHR48098">
    <property type="entry name" value="ENTEROCHELIN ESTERASE-RELATED"/>
    <property type="match status" value="1"/>
</dbReference>
<keyword evidence="2" id="KW-1185">Reference proteome</keyword>
<sequence>MAAAGKINEHSIYSEALQEEITFLVYLPPNYSPLYKYTVLIVQDGKDYFQLGRLPRLADKLITEQEIENMIIVAVPYQNVKDRSRKYHPEGEQHEAYIRFVARELVPYIDAEFPTYQMGLGRALMGDSLAATVSFKIALKYPHTFGRVIMQSPFVNDEVLEAARAFKDVHLVNVYHIIGTEETAVKTTRGAEEDFLTPNRSLHKVMTEANFNVFYEEFDGGHTWKHWQPDLERVMKMMFTKTAY</sequence>
<accession>A0A2S5GGX5</accession>
<dbReference type="PANTHER" id="PTHR48098:SF3">
    <property type="entry name" value="IRON(III) ENTEROBACTIN ESTERASE"/>
    <property type="match status" value="1"/>
</dbReference>
<dbReference type="InterPro" id="IPR000801">
    <property type="entry name" value="Esterase-like"/>
</dbReference>
<evidence type="ECO:0008006" key="3">
    <source>
        <dbReference type="Google" id="ProtNLM"/>
    </source>
</evidence>
<dbReference type="Gene3D" id="3.40.50.1820">
    <property type="entry name" value="alpha/beta hydrolase"/>
    <property type="match status" value="1"/>
</dbReference>
<organism evidence="1 2">
    <name type="scientific">Jeotgalibacillus proteolyticus</name>
    <dbReference type="NCBI Taxonomy" id="2082395"/>
    <lineage>
        <taxon>Bacteria</taxon>
        <taxon>Bacillati</taxon>
        <taxon>Bacillota</taxon>
        <taxon>Bacilli</taxon>
        <taxon>Bacillales</taxon>
        <taxon>Caryophanaceae</taxon>
        <taxon>Jeotgalibacillus</taxon>
    </lineage>
</organism>
<dbReference type="OrthoDB" id="9803578at2"/>